<dbReference type="EMBL" id="CAJVCH010380914">
    <property type="protein sequence ID" value="CAG7816890.1"/>
    <property type="molecule type" value="Genomic_DNA"/>
</dbReference>
<accession>A0A8J2KLT2</accession>
<evidence type="ECO:0000256" key="1">
    <source>
        <dbReference type="SAM" id="MobiDB-lite"/>
    </source>
</evidence>
<organism evidence="2 3">
    <name type="scientific">Allacma fusca</name>
    <dbReference type="NCBI Taxonomy" id="39272"/>
    <lineage>
        <taxon>Eukaryota</taxon>
        <taxon>Metazoa</taxon>
        <taxon>Ecdysozoa</taxon>
        <taxon>Arthropoda</taxon>
        <taxon>Hexapoda</taxon>
        <taxon>Collembola</taxon>
        <taxon>Symphypleona</taxon>
        <taxon>Sminthuridae</taxon>
        <taxon>Allacma</taxon>
    </lineage>
</organism>
<feature type="region of interest" description="Disordered" evidence="1">
    <location>
        <begin position="245"/>
        <end position="273"/>
    </location>
</feature>
<name>A0A8J2KLT2_9HEXA</name>
<keyword evidence="3" id="KW-1185">Reference proteome</keyword>
<protein>
    <submittedName>
        <fullName evidence="2">Uncharacterized protein</fullName>
    </submittedName>
</protein>
<proteinExistence type="predicted"/>
<dbReference type="Proteomes" id="UP000708208">
    <property type="component" value="Unassembled WGS sequence"/>
</dbReference>
<sequence length="273" mass="30276">MAHKRLKSDPQRGFPNPSDIAEAVSLIVDKKLDEIKETINDLSAKVESSCAALQGLETKYGEIVHAIQAQGHDFPMDQLMPIMDAAFGKMVEELKTTFLQAIGECERTRHASRTATTGTTAEAETVRVLAWNLDSIQENSRSIVESIVHNHNEFLVFRTENYDSDVDASGDDGDAEAVPKVVVPAKTLAIELAIVNKRQPLSSIVQRTDPQTYVRLVSDRQKEIRKSASRIFQYFRSRYDLNGEMIPTKRTGKKNASSPKGVPQPGVSSNQHV</sequence>
<comment type="caution">
    <text evidence="2">The sequence shown here is derived from an EMBL/GenBank/DDBJ whole genome shotgun (WGS) entry which is preliminary data.</text>
</comment>
<dbReference type="AlphaFoldDB" id="A0A8J2KLT2"/>
<evidence type="ECO:0000313" key="3">
    <source>
        <dbReference type="Proteomes" id="UP000708208"/>
    </source>
</evidence>
<reference evidence="2" key="1">
    <citation type="submission" date="2021-06" db="EMBL/GenBank/DDBJ databases">
        <authorList>
            <person name="Hodson N. C."/>
            <person name="Mongue J. A."/>
            <person name="Jaron S. K."/>
        </authorList>
    </citation>
    <scope>NUCLEOTIDE SEQUENCE</scope>
</reference>
<gene>
    <name evidence="2" type="ORF">AFUS01_LOCUS27484</name>
</gene>
<evidence type="ECO:0000313" key="2">
    <source>
        <dbReference type="EMBL" id="CAG7816890.1"/>
    </source>
</evidence>